<dbReference type="NCBIfam" id="TIGR03507">
    <property type="entry name" value="decahem_SO1788"/>
    <property type="match status" value="1"/>
</dbReference>
<dbReference type="InterPro" id="IPR036280">
    <property type="entry name" value="Multihaem_cyt_sf"/>
</dbReference>
<reference evidence="5 6" key="1">
    <citation type="journal article" date="2010" name="Stand. Genomic Sci.">
        <title>Complete genome sequence of Ferrimonas balearica type strain (PAT).</title>
        <authorList>
            <person name="Nolan M."/>
            <person name="Sikorski J."/>
            <person name="Davenport K."/>
            <person name="Lucas S."/>
            <person name="Glavina Del Rio T."/>
            <person name="Tice H."/>
            <person name="Cheng J."/>
            <person name="Goodwin L."/>
            <person name="Pitluck S."/>
            <person name="Liolios K."/>
            <person name="Ivanova N."/>
            <person name="Mavromatis K."/>
            <person name="Ovchinnikova G."/>
            <person name="Pati A."/>
            <person name="Chen A."/>
            <person name="Palaniappan K."/>
            <person name="Land M."/>
            <person name="Hauser L."/>
            <person name="Chang Y."/>
            <person name="Jeffries C."/>
            <person name="Tapia R."/>
            <person name="Brettin T."/>
            <person name="Detter J."/>
            <person name="Han C."/>
            <person name="Yasawong M."/>
            <person name="Rohde M."/>
            <person name="Tindall B."/>
            <person name="Goker M."/>
            <person name="Woyke T."/>
            <person name="Bristow J."/>
            <person name="Eisen J."/>
            <person name="Markowitz V."/>
            <person name="Hugenholtz P."/>
            <person name="Kyrpides N."/>
            <person name="Klenk H."/>
            <person name="Lapidus A."/>
        </authorList>
    </citation>
    <scope>NUCLEOTIDE SEQUENCE [LARGE SCALE GENOMIC DNA]</scope>
    <source>
        <strain evidence="6">DSM 9799 / CCM 4581 / KCTC 23876 / PAT</strain>
    </source>
</reference>
<evidence type="ECO:0000313" key="5">
    <source>
        <dbReference type="EMBL" id="ADN75566.1"/>
    </source>
</evidence>
<dbReference type="GeneID" id="67181582"/>
<dbReference type="PROSITE" id="PS51257">
    <property type="entry name" value="PROKAR_LIPOPROTEIN"/>
    <property type="match status" value="1"/>
</dbReference>
<dbReference type="PANTHER" id="PTHR35038">
    <property type="entry name" value="DISSIMILATORY SULFITE REDUCTASE SIRA"/>
    <property type="match status" value="1"/>
</dbReference>
<keyword evidence="6" id="KW-1185">Reference proteome</keyword>
<dbReference type="OrthoDB" id="9146465at2"/>
<dbReference type="InterPro" id="IPR054337">
    <property type="entry name" value="Mtrc-MtrF-like_dom_II/IV"/>
</dbReference>
<dbReference type="CDD" id="cd08168">
    <property type="entry name" value="Cytochrom_C3"/>
    <property type="match status" value="1"/>
</dbReference>
<dbReference type="AlphaFoldDB" id="E1SMM7"/>
<proteinExistence type="predicted"/>
<organism evidence="5 6">
    <name type="scientific">Ferrimonas balearica (strain DSM 9799 / CCM 4581 / KCTC 23876 / PAT)</name>
    <dbReference type="NCBI Taxonomy" id="550540"/>
    <lineage>
        <taxon>Bacteria</taxon>
        <taxon>Pseudomonadati</taxon>
        <taxon>Pseudomonadota</taxon>
        <taxon>Gammaproteobacteria</taxon>
        <taxon>Alteromonadales</taxon>
        <taxon>Ferrimonadaceae</taxon>
        <taxon>Ferrimonas</taxon>
    </lineage>
</organism>
<dbReference type="EMBL" id="CP002209">
    <property type="protein sequence ID" value="ADN75566.1"/>
    <property type="molecule type" value="Genomic_DNA"/>
</dbReference>
<dbReference type="SUPFAM" id="SSF48695">
    <property type="entry name" value="Multiheme cytochromes"/>
    <property type="match status" value="1"/>
</dbReference>
<dbReference type="Gene3D" id="1.10.720.180">
    <property type="match status" value="1"/>
</dbReference>
<feature type="domain" description="Outer membrane cytochrome MtrC/MtrF-like" evidence="3">
    <location>
        <begin position="193"/>
        <end position="319"/>
    </location>
</feature>
<accession>E1SMM7</accession>
<feature type="domain" description="Decaheme cytochrome c component MtrF-like" evidence="4">
    <location>
        <begin position="326"/>
        <end position="467"/>
    </location>
</feature>
<dbReference type="PANTHER" id="PTHR35038:SF6">
    <property type="entry name" value="SURFACE LOCALIZED DECAHEME CYTOCHROME C LIPOPROTEIN"/>
    <property type="match status" value="1"/>
</dbReference>
<evidence type="ECO:0000259" key="2">
    <source>
        <dbReference type="Pfam" id="PF22111"/>
    </source>
</evidence>
<evidence type="ECO:0000256" key="1">
    <source>
        <dbReference type="ARBA" id="ARBA00022729"/>
    </source>
</evidence>
<dbReference type="Pfam" id="PF22113">
    <property type="entry name" value="Mtrc-MtrF_II-IV_dom"/>
    <property type="match status" value="2"/>
</dbReference>
<evidence type="ECO:0000259" key="4">
    <source>
        <dbReference type="Pfam" id="PF22118"/>
    </source>
</evidence>
<dbReference type="eggNOG" id="ENOG502ZBEP">
    <property type="taxonomic scope" value="Bacteria"/>
</dbReference>
<dbReference type="Pfam" id="PF22111">
    <property type="entry name" value="MtrC-MtrF_N"/>
    <property type="match status" value="1"/>
</dbReference>
<feature type="domain" description="Decaheme cytochrome c component MtrC/MtrF" evidence="2">
    <location>
        <begin position="60"/>
        <end position="185"/>
    </location>
</feature>
<name>E1SMM7_FERBD</name>
<dbReference type="InterPro" id="IPR051829">
    <property type="entry name" value="Multiheme_Cytochr_ET"/>
</dbReference>
<dbReference type="InterPro" id="IPR054334">
    <property type="entry name" value="MtrC-MtrF_dom_I"/>
</dbReference>
<keyword evidence="1" id="KW-0732">Signal</keyword>
<feature type="domain" description="Outer membrane cytochrome MtrC/MtrF-like" evidence="3">
    <location>
        <begin position="473"/>
        <end position="643"/>
    </location>
</feature>
<dbReference type="Pfam" id="PF22118">
    <property type="entry name" value="MtrF-like_dom-III"/>
    <property type="match status" value="1"/>
</dbReference>
<dbReference type="SMR" id="E1SMM7"/>
<dbReference type="Proteomes" id="UP000006683">
    <property type="component" value="Chromosome"/>
</dbReference>
<dbReference type="InterPro" id="IPR054355">
    <property type="entry name" value="MtrF-like_dom_III"/>
</dbReference>
<evidence type="ECO:0000259" key="3">
    <source>
        <dbReference type="Pfam" id="PF22113"/>
    </source>
</evidence>
<dbReference type="KEGG" id="fbl:Fbal_1362"/>
<sequence>MKTGSDLSSLRLLLAGVMALSLLSACKDGNDGAQGPSGPDTPPPAQEVTEINANIERYAINEDGQFTLRLLVTNQNDEGVAGLPSAVILAAQLLPTGFTGAGNSSEWRFLGSETCTPQGECPGVWTDFGNGFYDYQTQFSVNDANGVEYSADATQRLVVKVGGDALPDGTALPVVNTFVDFTPPNSDPHYTRLIAATESCESCHTDLGSVRHGGRYTELETCTVCHADNRISNPANVLSGLAHSAHGQSELANFLNCETCHTGGEALPESDNWALFPSQLACGSCHSNIDFVAGVGHPAQADNSNCVACHNPDWTRSAHLQTAKADALGQFSATIESITFDPAAASLSIVVNLSNPVTGEALSSPDQLPYVNDLRLYANWGTSFDYSTTSAPNIRLESLTPDTVLGPGQYQYTLPGLTIPPGTEADQGGAVAMQGRICRSGDTLVPCEDANAQTTPIASFTEFFTAGTGTARRDVVSNETCGSCHGDQQLNFHGARNDLSQQCQLCHNGQMVATAGADNVSATNANYSHMIHAIHTGQRAGYEELVYPAPVGNCRQCHISGDEGDSFALPLLTSLPPMALDDGTFTSLEAATCAVCHSSASAQGHMTQQGAVFGGDFDMAAGDKGCATCHGPGRSYDVAPAHGLAPAQ</sequence>
<dbReference type="RefSeq" id="WP_013344872.1">
    <property type="nucleotide sequence ID" value="NC_014541.1"/>
</dbReference>
<gene>
    <name evidence="5" type="ordered locus">Fbal_1362</name>
</gene>
<dbReference type="InterPro" id="IPR020014">
    <property type="entry name" value="Decahaem_cyt-c_OmcA/MtrC"/>
</dbReference>
<dbReference type="GO" id="GO:0016491">
    <property type="term" value="F:oxidoreductase activity"/>
    <property type="evidence" value="ECO:0007669"/>
    <property type="project" value="TreeGrafter"/>
</dbReference>
<dbReference type="HOGENOM" id="CLU_011293_0_0_6"/>
<dbReference type="STRING" id="550540.Fbal_1362"/>
<protein>
    <submittedName>
        <fullName evidence="5">Decaheme c-type cytochrome, OmcA/MtrC family</fullName>
    </submittedName>
</protein>
<evidence type="ECO:0000313" key="6">
    <source>
        <dbReference type="Proteomes" id="UP000006683"/>
    </source>
</evidence>